<evidence type="ECO:0000313" key="3">
    <source>
        <dbReference type="Proteomes" id="UP000186594"/>
    </source>
</evidence>
<proteinExistence type="predicted"/>
<keyword evidence="1" id="KW-0732">Signal</keyword>
<protein>
    <recommendedName>
        <fullName evidence="4">Cell wall protein RHD3</fullName>
    </recommendedName>
</protein>
<feature type="chain" id="PRO_5010524440" description="Cell wall protein RHD3" evidence="1">
    <location>
        <begin position="17"/>
        <end position="169"/>
    </location>
</feature>
<sequence length="169" mass="18497">MQLLRSISLLVLGVSAELFPGTNYTAGDKFDTLTTRSGNINIHFHSLFVSPTTNNVYLVAEDDAYKGEFYFTSDKILMDTYGATAYVDVDGSLKFTNCSIPQGGITFGFALEPGYPNIGTPLSFNGNSPIAYPYQNQDAVFFEPRVGPDTNDGLGFTIFALGDFDRPRK</sequence>
<dbReference type="EMBL" id="LXFE01004096">
    <property type="protein sequence ID" value="OLL21958.1"/>
    <property type="molecule type" value="Genomic_DNA"/>
</dbReference>
<evidence type="ECO:0008006" key="4">
    <source>
        <dbReference type="Google" id="ProtNLM"/>
    </source>
</evidence>
<feature type="signal peptide" evidence="1">
    <location>
        <begin position="1"/>
        <end position="16"/>
    </location>
</feature>
<keyword evidence="3" id="KW-1185">Reference proteome</keyword>
<dbReference type="AlphaFoldDB" id="A0A1U7LH54"/>
<dbReference type="Proteomes" id="UP000186594">
    <property type="component" value="Unassembled WGS sequence"/>
</dbReference>
<name>A0A1U7LH54_NEOID</name>
<reference evidence="2 3" key="1">
    <citation type="submission" date="2016-04" db="EMBL/GenBank/DDBJ databases">
        <title>Evolutionary innovation and constraint leading to complex multicellularity in the Ascomycota.</title>
        <authorList>
            <person name="Cisse O."/>
            <person name="Nguyen A."/>
            <person name="Hewitt D.A."/>
            <person name="Jedd G."/>
            <person name="Stajich J.E."/>
        </authorList>
    </citation>
    <scope>NUCLEOTIDE SEQUENCE [LARGE SCALE GENOMIC DNA]</scope>
    <source>
        <strain evidence="2 3">DAH-3</strain>
    </source>
</reference>
<gene>
    <name evidence="2" type="ORF">NEOLI_004789</name>
</gene>
<dbReference type="STRING" id="1198029.A0A1U7LH54"/>
<evidence type="ECO:0000313" key="2">
    <source>
        <dbReference type="EMBL" id="OLL21958.1"/>
    </source>
</evidence>
<comment type="caution">
    <text evidence="2">The sequence shown here is derived from an EMBL/GenBank/DDBJ whole genome shotgun (WGS) entry which is preliminary data.</text>
</comment>
<evidence type="ECO:0000256" key="1">
    <source>
        <dbReference type="SAM" id="SignalP"/>
    </source>
</evidence>
<organism evidence="2 3">
    <name type="scientific">Neolecta irregularis (strain DAH-3)</name>
    <dbReference type="NCBI Taxonomy" id="1198029"/>
    <lineage>
        <taxon>Eukaryota</taxon>
        <taxon>Fungi</taxon>
        <taxon>Dikarya</taxon>
        <taxon>Ascomycota</taxon>
        <taxon>Taphrinomycotina</taxon>
        <taxon>Neolectales</taxon>
        <taxon>Neolectaceae</taxon>
        <taxon>Neolecta</taxon>
    </lineage>
</organism>
<dbReference type="OrthoDB" id="4657524at2759"/>
<accession>A0A1U7LH54</accession>